<reference evidence="1 2" key="1">
    <citation type="submission" date="2009-06" db="EMBL/GenBank/DDBJ databases">
        <title>Complete sequence of Desulfovibrio salexigens DSM 2638.</title>
        <authorList>
            <consortium name="US DOE Joint Genome Institute"/>
            <person name="Lucas S."/>
            <person name="Copeland A."/>
            <person name="Lapidus A."/>
            <person name="Glavina del Rio T."/>
            <person name="Tice H."/>
            <person name="Bruce D."/>
            <person name="Goodwin L."/>
            <person name="Pitluck S."/>
            <person name="Munk A.C."/>
            <person name="Brettin T."/>
            <person name="Detter J.C."/>
            <person name="Han C."/>
            <person name="Tapia R."/>
            <person name="Larimer F."/>
            <person name="Land M."/>
            <person name="Hauser L."/>
            <person name="Kyrpides N."/>
            <person name="Anderson I."/>
            <person name="Wall J.D."/>
            <person name="Arkin A.P."/>
            <person name="Dehal P."/>
            <person name="Chivian D."/>
            <person name="Giles B."/>
            <person name="Hazen T.C."/>
        </authorList>
    </citation>
    <scope>NUCLEOTIDE SEQUENCE [LARGE SCALE GENOMIC DNA]</scope>
    <source>
        <strain evidence="2">ATCC 14822 / DSM 2638 / NCIMB 8403 / VKM B-1763</strain>
    </source>
</reference>
<dbReference type="Gene3D" id="1.10.1220.10">
    <property type="entry name" value="Met repressor-like"/>
    <property type="match status" value="1"/>
</dbReference>
<evidence type="ECO:0000313" key="1">
    <source>
        <dbReference type="EMBL" id="ACS80471.1"/>
    </source>
</evidence>
<dbReference type="AlphaFoldDB" id="C6BXG5"/>
<proteinExistence type="predicted"/>
<keyword evidence="2" id="KW-1185">Reference proteome</keyword>
<dbReference type="KEGG" id="dsa:Desal_2415"/>
<dbReference type="GO" id="GO:0006355">
    <property type="term" value="P:regulation of DNA-templated transcription"/>
    <property type="evidence" value="ECO:0007669"/>
    <property type="project" value="InterPro"/>
</dbReference>
<dbReference type="Proteomes" id="UP000002601">
    <property type="component" value="Chromosome"/>
</dbReference>
<accession>C6BXG5</accession>
<name>C6BXG5_MARSD</name>
<organism evidence="1 2">
    <name type="scientific">Maridesulfovibrio salexigens (strain ATCC 14822 / DSM 2638 / NCIMB 8403 / VKM B-1763)</name>
    <name type="common">Desulfovibrio salexigens</name>
    <dbReference type="NCBI Taxonomy" id="526222"/>
    <lineage>
        <taxon>Bacteria</taxon>
        <taxon>Pseudomonadati</taxon>
        <taxon>Thermodesulfobacteriota</taxon>
        <taxon>Desulfovibrionia</taxon>
        <taxon>Desulfovibrionales</taxon>
        <taxon>Desulfovibrionaceae</taxon>
        <taxon>Maridesulfovibrio</taxon>
    </lineage>
</organism>
<protein>
    <submittedName>
        <fullName evidence="1">Uncharacterized protein</fullName>
    </submittedName>
</protein>
<dbReference type="InterPro" id="IPR013321">
    <property type="entry name" value="Arc_rbn_hlx_hlx"/>
</dbReference>
<dbReference type="eggNOG" id="ENOG50318AN">
    <property type="taxonomic scope" value="Bacteria"/>
</dbReference>
<dbReference type="RefSeq" id="WP_015852287.1">
    <property type="nucleotide sequence ID" value="NC_012881.1"/>
</dbReference>
<evidence type="ECO:0000313" key="2">
    <source>
        <dbReference type="Proteomes" id="UP000002601"/>
    </source>
</evidence>
<sequence length="72" mass="8295">MHTRLSDVYLNHEINEKIEEACQNLGISKSMFLNVLLQELFSKAGPEDLFYNRVKLCNDNDIAPKTPEQISQ</sequence>
<gene>
    <name evidence="1" type="ordered locus">Desal_2415</name>
</gene>
<dbReference type="EMBL" id="CP001649">
    <property type="protein sequence ID" value="ACS80471.1"/>
    <property type="molecule type" value="Genomic_DNA"/>
</dbReference>
<dbReference type="HOGENOM" id="CLU_199612_0_0_7"/>
<dbReference type="OrthoDB" id="5460277at2"/>